<dbReference type="Proteomes" id="UP000242474">
    <property type="component" value="Unassembled WGS sequence"/>
</dbReference>
<dbReference type="STRING" id="763665.A0A2G5BAZ2"/>
<gene>
    <name evidence="3" type="ORF">COEREDRAFT_8584</name>
</gene>
<dbReference type="AlphaFoldDB" id="A0A2G5BAZ2"/>
<protein>
    <recommendedName>
        <fullName evidence="2">DUF6570 domain-containing protein</fullName>
    </recommendedName>
</protein>
<organism evidence="3 4">
    <name type="scientific">Coemansia reversa (strain ATCC 12441 / NRRL 1564)</name>
    <dbReference type="NCBI Taxonomy" id="763665"/>
    <lineage>
        <taxon>Eukaryota</taxon>
        <taxon>Fungi</taxon>
        <taxon>Fungi incertae sedis</taxon>
        <taxon>Zoopagomycota</taxon>
        <taxon>Kickxellomycotina</taxon>
        <taxon>Kickxellomycetes</taxon>
        <taxon>Kickxellales</taxon>
        <taxon>Kickxellaceae</taxon>
        <taxon>Coemansia</taxon>
    </lineage>
</organism>
<name>A0A2G5BAZ2_COERN</name>
<accession>A0A2G5BAZ2</accession>
<evidence type="ECO:0000313" key="4">
    <source>
        <dbReference type="Proteomes" id="UP000242474"/>
    </source>
</evidence>
<sequence length="201" mass="22151">MLCLANGVHFPSVPPAIECLSRTEEWLVTVRHVFQTIRQVHGANGQYSSIGAIVNEPVEIDMTVSMLPRQLNDLNMYQVELAHRSRIGRPYLASIIGHSKIMDAARYLVGTPLYQAHGITLSEPFIDKQNLVETSENGATEPAILQDEIDDNINVLDNENNDNSSDSDSDSDSSSSSSNSGCQLTRANADRPQNLETLFVH</sequence>
<dbReference type="OrthoDB" id="10036850at2759"/>
<feature type="region of interest" description="Disordered" evidence="1">
    <location>
        <begin position="156"/>
        <end position="201"/>
    </location>
</feature>
<evidence type="ECO:0000256" key="1">
    <source>
        <dbReference type="SAM" id="MobiDB-lite"/>
    </source>
</evidence>
<reference evidence="3 4" key="1">
    <citation type="journal article" date="2015" name="Genome Biol. Evol.">
        <title>Phylogenomic analyses indicate that early fungi evolved digesting cell walls of algal ancestors of land plants.</title>
        <authorList>
            <person name="Chang Y."/>
            <person name="Wang S."/>
            <person name="Sekimoto S."/>
            <person name="Aerts A.L."/>
            <person name="Choi C."/>
            <person name="Clum A."/>
            <person name="LaButti K.M."/>
            <person name="Lindquist E.A."/>
            <person name="Yee Ngan C."/>
            <person name="Ohm R.A."/>
            <person name="Salamov A.A."/>
            <person name="Grigoriev I.V."/>
            <person name="Spatafora J.W."/>
            <person name="Berbee M.L."/>
        </authorList>
    </citation>
    <scope>NUCLEOTIDE SEQUENCE [LARGE SCALE GENOMIC DNA]</scope>
    <source>
        <strain evidence="3 4">NRRL 1564</strain>
    </source>
</reference>
<dbReference type="EMBL" id="KZ303501">
    <property type="protein sequence ID" value="PIA16170.1"/>
    <property type="molecule type" value="Genomic_DNA"/>
</dbReference>
<keyword evidence="4" id="KW-1185">Reference proteome</keyword>
<feature type="domain" description="DUF6570" evidence="2">
    <location>
        <begin position="2"/>
        <end position="123"/>
    </location>
</feature>
<proteinExistence type="predicted"/>
<evidence type="ECO:0000313" key="3">
    <source>
        <dbReference type="EMBL" id="PIA16170.1"/>
    </source>
</evidence>
<evidence type="ECO:0000259" key="2">
    <source>
        <dbReference type="Pfam" id="PF20209"/>
    </source>
</evidence>
<dbReference type="InterPro" id="IPR046700">
    <property type="entry name" value="DUF6570"/>
</dbReference>
<dbReference type="Pfam" id="PF20209">
    <property type="entry name" value="DUF6570"/>
    <property type="match status" value="1"/>
</dbReference>